<dbReference type="GO" id="GO:0008999">
    <property type="term" value="F:protein-N-terminal-alanine acetyltransferase activity"/>
    <property type="evidence" value="ECO:0007669"/>
    <property type="project" value="TreeGrafter"/>
</dbReference>
<dbReference type="EMBL" id="PGUY01000062">
    <property type="protein sequence ID" value="PLT28260.1"/>
    <property type="molecule type" value="Genomic_DNA"/>
</dbReference>
<gene>
    <name evidence="2" type="ORF">CUU66_18740</name>
</gene>
<dbReference type="Proteomes" id="UP000234748">
    <property type="component" value="Unassembled WGS sequence"/>
</dbReference>
<organism evidence="2 3">
    <name type="scientific">Peribacillus deserti</name>
    <dbReference type="NCBI Taxonomy" id="673318"/>
    <lineage>
        <taxon>Bacteria</taxon>
        <taxon>Bacillati</taxon>
        <taxon>Bacillota</taxon>
        <taxon>Bacilli</taxon>
        <taxon>Bacillales</taxon>
        <taxon>Bacillaceae</taxon>
        <taxon>Peribacillus</taxon>
    </lineage>
</organism>
<proteinExistence type="predicted"/>
<evidence type="ECO:0000313" key="2">
    <source>
        <dbReference type="EMBL" id="PLT28260.1"/>
    </source>
</evidence>
<keyword evidence="2" id="KW-0808">Transferase</keyword>
<protein>
    <submittedName>
        <fullName evidence="2">GNAT family N-acetyltransferase</fullName>
    </submittedName>
</protein>
<dbReference type="InterPro" id="IPR000182">
    <property type="entry name" value="GNAT_dom"/>
</dbReference>
<dbReference type="PROSITE" id="PS51186">
    <property type="entry name" value="GNAT"/>
    <property type="match status" value="1"/>
</dbReference>
<dbReference type="SUPFAM" id="SSF55729">
    <property type="entry name" value="Acyl-CoA N-acyltransferases (Nat)"/>
    <property type="match status" value="1"/>
</dbReference>
<evidence type="ECO:0000259" key="1">
    <source>
        <dbReference type="PROSITE" id="PS51186"/>
    </source>
</evidence>
<accession>A0A2N5M1M7</accession>
<dbReference type="PANTHER" id="PTHR43441:SF3">
    <property type="entry name" value="ACETYLTRANSFERASE"/>
    <property type="match status" value="1"/>
</dbReference>
<reference evidence="2 3" key="1">
    <citation type="submission" date="2017-11" db="EMBL/GenBank/DDBJ databases">
        <title>Comparitive Functional Genomics of Dry Heat Resistant strains isolated from the Viking Spacecraft.</title>
        <authorList>
            <person name="Seuylemezian A."/>
            <person name="Cooper K."/>
            <person name="Vaishampayan P."/>
        </authorList>
    </citation>
    <scope>NUCLEOTIDE SEQUENCE [LARGE SCALE GENOMIC DNA]</scope>
    <source>
        <strain evidence="2 3">V1-29</strain>
    </source>
</reference>
<sequence>MNPMLLDFPERIESERLYIRPCQAGDGQNVLEAIQASKNELSQWLPFAHKTMSLEEIEEGIRKSYARFILREDIRLHIYRKKDDQFIGSAGLHRMDWDIPKFEIGYWVDTRFAKKGYITEAAAALTQFAFEFYGAKRVEIRCDPENTASRRIPEKLGFHLDGIMRNHSLSADGTRLRGTCVYSKIKNQ</sequence>
<dbReference type="InterPro" id="IPR051908">
    <property type="entry name" value="Ribosomal_N-acetyltransferase"/>
</dbReference>
<dbReference type="GO" id="GO:0005737">
    <property type="term" value="C:cytoplasm"/>
    <property type="evidence" value="ECO:0007669"/>
    <property type="project" value="TreeGrafter"/>
</dbReference>
<dbReference type="Gene3D" id="3.40.630.30">
    <property type="match status" value="1"/>
</dbReference>
<evidence type="ECO:0000313" key="3">
    <source>
        <dbReference type="Proteomes" id="UP000234748"/>
    </source>
</evidence>
<dbReference type="OrthoDB" id="9799321at2"/>
<keyword evidence="3" id="KW-1185">Reference proteome</keyword>
<dbReference type="Pfam" id="PF13302">
    <property type="entry name" value="Acetyltransf_3"/>
    <property type="match status" value="1"/>
</dbReference>
<comment type="caution">
    <text evidence="2">The sequence shown here is derived from an EMBL/GenBank/DDBJ whole genome shotgun (WGS) entry which is preliminary data.</text>
</comment>
<dbReference type="GO" id="GO:1990189">
    <property type="term" value="F:protein N-terminal-serine acetyltransferase activity"/>
    <property type="evidence" value="ECO:0007669"/>
    <property type="project" value="TreeGrafter"/>
</dbReference>
<feature type="domain" description="N-acetyltransferase" evidence="1">
    <location>
        <begin position="28"/>
        <end position="181"/>
    </location>
</feature>
<dbReference type="RefSeq" id="WP_101644926.1">
    <property type="nucleotide sequence ID" value="NZ_PGUY01000062.1"/>
</dbReference>
<dbReference type="AlphaFoldDB" id="A0A2N5M1M7"/>
<dbReference type="PANTHER" id="PTHR43441">
    <property type="entry name" value="RIBOSOMAL-PROTEIN-SERINE ACETYLTRANSFERASE"/>
    <property type="match status" value="1"/>
</dbReference>
<dbReference type="InterPro" id="IPR016181">
    <property type="entry name" value="Acyl_CoA_acyltransferase"/>
</dbReference>
<name>A0A2N5M1M7_9BACI</name>